<keyword evidence="4" id="KW-0472">Membrane</keyword>
<feature type="compositionally biased region" description="Acidic residues" evidence="3">
    <location>
        <begin position="267"/>
        <end position="276"/>
    </location>
</feature>
<proteinExistence type="predicted"/>
<dbReference type="AlphaFoldDB" id="A0AAD7K6Y2"/>
<feature type="transmembrane region" description="Helical" evidence="4">
    <location>
        <begin position="126"/>
        <end position="145"/>
    </location>
</feature>
<keyword evidence="7" id="KW-1185">Reference proteome</keyword>
<evidence type="ECO:0000256" key="4">
    <source>
        <dbReference type="SAM" id="Phobius"/>
    </source>
</evidence>
<feature type="compositionally biased region" description="Polar residues" evidence="3">
    <location>
        <begin position="277"/>
        <end position="286"/>
    </location>
</feature>
<dbReference type="SUPFAM" id="SSF50044">
    <property type="entry name" value="SH3-domain"/>
    <property type="match status" value="1"/>
</dbReference>
<evidence type="ECO:0000256" key="2">
    <source>
        <dbReference type="PROSITE-ProRule" id="PRU00192"/>
    </source>
</evidence>
<dbReference type="InterPro" id="IPR001452">
    <property type="entry name" value="SH3_domain"/>
</dbReference>
<evidence type="ECO:0000313" key="6">
    <source>
        <dbReference type="EMBL" id="KAJ7778397.1"/>
    </source>
</evidence>
<evidence type="ECO:0000313" key="7">
    <source>
        <dbReference type="Proteomes" id="UP001215598"/>
    </source>
</evidence>
<feature type="compositionally biased region" description="Basic and acidic residues" evidence="3">
    <location>
        <begin position="324"/>
        <end position="341"/>
    </location>
</feature>
<evidence type="ECO:0000256" key="1">
    <source>
        <dbReference type="ARBA" id="ARBA00022443"/>
    </source>
</evidence>
<feature type="domain" description="SH3" evidence="5">
    <location>
        <begin position="340"/>
        <end position="400"/>
    </location>
</feature>
<feature type="region of interest" description="Disordered" evidence="3">
    <location>
        <begin position="166"/>
        <end position="341"/>
    </location>
</feature>
<keyword evidence="1 2" id="KW-0728">SH3 domain</keyword>
<feature type="transmembrane region" description="Helical" evidence="4">
    <location>
        <begin position="33"/>
        <end position="55"/>
    </location>
</feature>
<dbReference type="CDD" id="cd00174">
    <property type="entry name" value="SH3"/>
    <property type="match status" value="1"/>
</dbReference>
<dbReference type="EMBL" id="JARKIB010000007">
    <property type="protein sequence ID" value="KAJ7778397.1"/>
    <property type="molecule type" value="Genomic_DNA"/>
</dbReference>
<feature type="transmembrane region" description="Helical" evidence="4">
    <location>
        <begin position="67"/>
        <end position="86"/>
    </location>
</feature>
<name>A0AAD7K6Y2_9AGAR</name>
<dbReference type="Gene3D" id="2.30.30.40">
    <property type="entry name" value="SH3 Domains"/>
    <property type="match status" value="1"/>
</dbReference>
<accession>A0AAD7K6Y2</accession>
<evidence type="ECO:0000259" key="5">
    <source>
        <dbReference type="PROSITE" id="PS50002"/>
    </source>
</evidence>
<feature type="transmembrane region" description="Helical" evidence="4">
    <location>
        <begin position="98"/>
        <end position="120"/>
    </location>
</feature>
<reference evidence="6" key="1">
    <citation type="submission" date="2023-03" db="EMBL/GenBank/DDBJ databases">
        <title>Massive genome expansion in bonnet fungi (Mycena s.s.) driven by repeated elements and novel gene families across ecological guilds.</title>
        <authorList>
            <consortium name="Lawrence Berkeley National Laboratory"/>
            <person name="Harder C.B."/>
            <person name="Miyauchi S."/>
            <person name="Viragh M."/>
            <person name="Kuo A."/>
            <person name="Thoen E."/>
            <person name="Andreopoulos B."/>
            <person name="Lu D."/>
            <person name="Skrede I."/>
            <person name="Drula E."/>
            <person name="Henrissat B."/>
            <person name="Morin E."/>
            <person name="Kohler A."/>
            <person name="Barry K."/>
            <person name="LaButti K."/>
            <person name="Morin E."/>
            <person name="Salamov A."/>
            <person name="Lipzen A."/>
            <person name="Mereny Z."/>
            <person name="Hegedus B."/>
            <person name="Baldrian P."/>
            <person name="Stursova M."/>
            <person name="Weitz H."/>
            <person name="Taylor A."/>
            <person name="Grigoriev I.V."/>
            <person name="Nagy L.G."/>
            <person name="Martin F."/>
            <person name="Kauserud H."/>
        </authorList>
    </citation>
    <scope>NUCLEOTIDE SEQUENCE</scope>
    <source>
        <strain evidence="6">CBHHK182m</strain>
    </source>
</reference>
<sequence length="400" mass="43592">MKQQLENSSTDANGNGQQGQRQLHGFAIVLGNYFYLGTILLAFAAWLVAFVAQIAVTKTVGRSAVGVLWFAIFLQLFLIGGVLLILSRSDARAFQLQICAFGVMAAVFAVIGVDMSIFAAEPARSALAAGWLVLAIVDILWVLYFSAEPETPVARLVQRMAVAPRKSTSPDIGRDAERHISGPRARVGSMAHAQERKLSQSDAEEPGSPGDETKVGHQQRRGDSRASAGGSNTSNTSLEISGDWTGMGRQRIVDPLTQQRESSAGESEPEPLEEEGMTQTQSQTHSFPPPTSKNRRAVYLQEPRHLSTIYDNTAEGGSTENGDNSERMRTPRDSASESERYPFRVRARSDWIPRSPSEISFRKGDILYSSEKAGKKWWTVKKADGVVGSAPSNYFKVLGG</sequence>
<dbReference type="PROSITE" id="PS50002">
    <property type="entry name" value="SH3"/>
    <property type="match status" value="1"/>
</dbReference>
<feature type="compositionally biased region" description="Polar residues" evidence="3">
    <location>
        <begin position="309"/>
        <end position="322"/>
    </location>
</feature>
<evidence type="ECO:0000256" key="3">
    <source>
        <dbReference type="SAM" id="MobiDB-lite"/>
    </source>
</evidence>
<feature type="compositionally biased region" description="Polar residues" evidence="3">
    <location>
        <begin position="229"/>
        <end position="239"/>
    </location>
</feature>
<dbReference type="Pfam" id="PF14604">
    <property type="entry name" value="SH3_9"/>
    <property type="match status" value="1"/>
</dbReference>
<protein>
    <recommendedName>
        <fullName evidence="5">SH3 domain-containing protein</fullName>
    </recommendedName>
</protein>
<dbReference type="SMART" id="SM00326">
    <property type="entry name" value="SH3"/>
    <property type="match status" value="1"/>
</dbReference>
<organism evidence="6 7">
    <name type="scientific">Mycena metata</name>
    <dbReference type="NCBI Taxonomy" id="1033252"/>
    <lineage>
        <taxon>Eukaryota</taxon>
        <taxon>Fungi</taxon>
        <taxon>Dikarya</taxon>
        <taxon>Basidiomycota</taxon>
        <taxon>Agaricomycotina</taxon>
        <taxon>Agaricomycetes</taxon>
        <taxon>Agaricomycetidae</taxon>
        <taxon>Agaricales</taxon>
        <taxon>Marasmiineae</taxon>
        <taxon>Mycenaceae</taxon>
        <taxon>Mycena</taxon>
    </lineage>
</organism>
<gene>
    <name evidence="6" type="ORF">B0H16DRAFT_1503368</name>
</gene>
<feature type="compositionally biased region" description="Basic and acidic residues" evidence="3">
    <location>
        <begin position="211"/>
        <end position="224"/>
    </location>
</feature>
<comment type="caution">
    <text evidence="6">The sequence shown here is derived from an EMBL/GenBank/DDBJ whole genome shotgun (WGS) entry which is preliminary data.</text>
</comment>
<keyword evidence="4" id="KW-0812">Transmembrane</keyword>
<dbReference type="Proteomes" id="UP001215598">
    <property type="component" value="Unassembled WGS sequence"/>
</dbReference>
<dbReference type="InterPro" id="IPR036028">
    <property type="entry name" value="SH3-like_dom_sf"/>
</dbReference>
<keyword evidence="4" id="KW-1133">Transmembrane helix</keyword>